<dbReference type="InterPro" id="IPR013955">
    <property type="entry name" value="Rep_factor-A_C"/>
</dbReference>
<dbReference type="EMBL" id="JAUIZM010000009">
    <property type="protein sequence ID" value="KAK1363372.1"/>
    <property type="molecule type" value="Genomic_DNA"/>
</dbReference>
<evidence type="ECO:0000259" key="2">
    <source>
        <dbReference type="Pfam" id="PF08646"/>
    </source>
</evidence>
<feature type="domain" description="Replication protein A 70 kDa DNA-binding subunit B/D first OB fold" evidence="1">
    <location>
        <begin position="6"/>
        <end position="111"/>
    </location>
</feature>
<sequence>MPLNSYDLISVVNTTTFKWNCRVRAQAIWKGISRETQQCFGINIIFLDDFNNRIHAFINQKFLDKLEEKIVEGEVYVLSNFKVKKYLGDETFRAVRTDKHIYFTEHTKCKKDTTEGLQIESYAFGLFALEEIEKSANDNHFLFDVAGIVQNARPMVSTIKNGVETKRLMFDISDGRYNIKVTLFNDFGEVYETALLSQRNEVVAIIIAAAKITTYDGTINLTNYPATRVYVNPDHYYVPYLKDNYMSKIMLDISSDEGEETKNCMTIKQLQNLGNEFMQKRVSIQITVKRLEEKSTWYYANCAKCKIEIFQEEGRYKCTECKRTIPHPDKRFRVFTLCSDKTGSVGIIFPDSEVRRIIQKSVFDIHAEYIEEPIEEPFPDVLRQLHHKEYLVTVVLIEDNIQNGSTVYEAVEVDNAIEKSDDFSPGKHDMENQQDLSLINDNQTPILLEDTPQTGKSTNWKRRARKNTAPILYHNDENGPTKGSKNIKTEKCAQNENQLILNINTKVRDVEEKGNTIPQESFDFYDHAELDGIKNVNVNLTG</sequence>
<evidence type="ECO:0008006" key="5">
    <source>
        <dbReference type="Google" id="ProtNLM"/>
    </source>
</evidence>
<accession>A0AAD8HC03</accession>
<dbReference type="SUPFAM" id="SSF50249">
    <property type="entry name" value="Nucleic acid-binding proteins"/>
    <property type="match status" value="3"/>
</dbReference>
<dbReference type="Proteomes" id="UP001237642">
    <property type="component" value="Unassembled WGS sequence"/>
</dbReference>
<dbReference type="PANTHER" id="PTHR47165">
    <property type="entry name" value="OS03G0429900 PROTEIN"/>
    <property type="match status" value="1"/>
</dbReference>
<dbReference type="Pfam" id="PF02721">
    <property type="entry name" value="DUF223"/>
    <property type="match status" value="1"/>
</dbReference>
<dbReference type="Gene3D" id="2.40.50.140">
    <property type="entry name" value="Nucleic acid-binding proteins"/>
    <property type="match status" value="3"/>
</dbReference>
<feature type="domain" description="Replication factor A C-terminal" evidence="2">
    <location>
        <begin position="283"/>
        <end position="403"/>
    </location>
</feature>
<keyword evidence="4" id="KW-1185">Reference proteome</keyword>
<reference evidence="3" key="1">
    <citation type="submission" date="2023-02" db="EMBL/GenBank/DDBJ databases">
        <title>Genome of toxic invasive species Heracleum sosnowskyi carries increased number of genes despite the absence of recent whole-genome duplications.</title>
        <authorList>
            <person name="Schelkunov M."/>
            <person name="Shtratnikova V."/>
            <person name="Makarenko M."/>
            <person name="Klepikova A."/>
            <person name="Omelchenko D."/>
            <person name="Novikova G."/>
            <person name="Obukhova E."/>
            <person name="Bogdanov V."/>
            <person name="Penin A."/>
            <person name="Logacheva M."/>
        </authorList>
    </citation>
    <scope>NUCLEOTIDE SEQUENCE</scope>
    <source>
        <strain evidence="3">Hsosn_3</strain>
        <tissue evidence="3">Leaf</tissue>
    </source>
</reference>
<gene>
    <name evidence="3" type="ORF">POM88_038933</name>
</gene>
<comment type="caution">
    <text evidence="3">The sequence shown here is derived from an EMBL/GenBank/DDBJ whole genome shotgun (WGS) entry which is preliminary data.</text>
</comment>
<dbReference type="InterPro" id="IPR012340">
    <property type="entry name" value="NA-bd_OB-fold"/>
</dbReference>
<organism evidence="3 4">
    <name type="scientific">Heracleum sosnowskyi</name>
    <dbReference type="NCBI Taxonomy" id="360622"/>
    <lineage>
        <taxon>Eukaryota</taxon>
        <taxon>Viridiplantae</taxon>
        <taxon>Streptophyta</taxon>
        <taxon>Embryophyta</taxon>
        <taxon>Tracheophyta</taxon>
        <taxon>Spermatophyta</taxon>
        <taxon>Magnoliopsida</taxon>
        <taxon>eudicotyledons</taxon>
        <taxon>Gunneridae</taxon>
        <taxon>Pentapetalae</taxon>
        <taxon>asterids</taxon>
        <taxon>campanulids</taxon>
        <taxon>Apiales</taxon>
        <taxon>Apiaceae</taxon>
        <taxon>Apioideae</taxon>
        <taxon>apioid superclade</taxon>
        <taxon>Tordylieae</taxon>
        <taxon>Tordyliinae</taxon>
        <taxon>Heracleum</taxon>
    </lineage>
</organism>
<evidence type="ECO:0000259" key="1">
    <source>
        <dbReference type="Pfam" id="PF02721"/>
    </source>
</evidence>
<name>A0AAD8HC03_9APIA</name>
<evidence type="ECO:0000313" key="3">
    <source>
        <dbReference type="EMBL" id="KAK1363372.1"/>
    </source>
</evidence>
<reference evidence="3" key="2">
    <citation type="submission" date="2023-05" db="EMBL/GenBank/DDBJ databases">
        <authorList>
            <person name="Schelkunov M.I."/>
        </authorList>
    </citation>
    <scope>NUCLEOTIDE SEQUENCE</scope>
    <source>
        <strain evidence="3">Hsosn_3</strain>
        <tissue evidence="3">Leaf</tissue>
    </source>
</reference>
<dbReference type="CDD" id="cd04480">
    <property type="entry name" value="RPA1_DBD_A_like"/>
    <property type="match status" value="1"/>
</dbReference>
<protein>
    <recommendedName>
        <fullName evidence="5">Replication factor A C-terminal domain-containing protein</fullName>
    </recommendedName>
</protein>
<dbReference type="InterPro" id="IPR003871">
    <property type="entry name" value="RFA1B/D_OB_1st"/>
</dbReference>
<proteinExistence type="predicted"/>
<dbReference type="AlphaFoldDB" id="A0AAD8HC03"/>
<dbReference type="PANTHER" id="PTHR47165:SF4">
    <property type="entry name" value="OS03G0429900 PROTEIN"/>
    <property type="match status" value="1"/>
</dbReference>
<dbReference type="Pfam" id="PF08646">
    <property type="entry name" value="Rep_fac-A_C"/>
    <property type="match status" value="1"/>
</dbReference>
<evidence type="ECO:0000313" key="4">
    <source>
        <dbReference type="Proteomes" id="UP001237642"/>
    </source>
</evidence>